<gene>
    <name evidence="3" type="ORF">H9980_10180</name>
</gene>
<protein>
    <submittedName>
        <fullName evidence="3">Metallophosphoesterase</fullName>
    </submittedName>
</protein>
<reference evidence="3" key="2">
    <citation type="submission" date="2021-04" db="EMBL/GenBank/DDBJ databases">
        <authorList>
            <person name="Gilroy R."/>
        </authorList>
    </citation>
    <scope>NUCLEOTIDE SEQUENCE</scope>
    <source>
        <strain evidence="3">ChiGjej1B1-14440</strain>
    </source>
</reference>
<comment type="caution">
    <text evidence="3">The sequence shown here is derived from an EMBL/GenBank/DDBJ whole genome shotgun (WGS) entry which is preliminary data.</text>
</comment>
<dbReference type="AlphaFoldDB" id="A0A9D1XN60"/>
<feature type="transmembrane region" description="Helical" evidence="1">
    <location>
        <begin position="87"/>
        <end position="107"/>
    </location>
</feature>
<keyword evidence="1" id="KW-1133">Transmembrane helix</keyword>
<dbReference type="Gene3D" id="3.60.21.10">
    <property type="match status" value="1"/>
</dbReference>
<feature type="transmembrane region" description="Helical" evidence="1">
    <location>
        <begin position="35"/>
        <end position="52"/>
    </location>
</feature>
<feature type="transmembrane region" description="Helical" evidence="1">
    <location>
        <begin position="6"/>
        <end position="23"/>
    </location>
</feature>
<dbReference type="InterPro" id="IPR029052">
    <property type="entry name" value="Metallo-depent_PP-like"/>
</dbReference>
<dbReference type="GO" id="GO:0016787">
    <property type="term" value="F:hydrolase activity"/>
    <property type="evidence" value="ECO:0007669"/>
    <property type="project" value="InterPro"/>
</dbReference>
<evidence type="ECO:0000313" key="3">
    <source>
        <dbReference type="EMBL" id="HIX82320.1"/>
    </source>
</evidence>
<dbReference type="PANTHER" id="PTHR31302">
    <property type="entry name" value="TRANSMEMBRANE PROTEIN WITH METALLOPHOSPHOESTERASE DOMAIN-RELATED"/>
    <property type="match status" value="1"/>
</dbReference>
<accession>A0A9D1XN60</accession>
<keyword evidence="1" id="KW-0472">Membrane</keyword>
<dbReference type="InterPro" id="IPR051158">
    <property type="entry name" value="Metallophosphoesterase_sf"/>
</dbReference>
<proteinExistence type="predicted"/>
<feature type="domain" description="Calcineurin-like phosphoesterase" evidence="2">
    <location>
        <begin position="129"/>
        <end position="295"/>
    </location>
</feature>
<feature type="transmembrane region" description="Helical" evidence="1">
    <location>
        <begin position="58"/>
        <end position="75"/>
    </location>
</feature>
<keyword evidence="1" id="KW-0812">Transmembrane</keyword>
<organism evidence="3 4">
    <name type="scientific">Candidatus Erysipelatoclostridium merdavium</name>
    <dbReference type="NCBI Taxonomy" id="2838566"/>
    <lineage>
        <taxon>Bacteria</taxon>
        <taxon>Bacillati</taxon>
        <taxon>Bacillota</taxon>
        <taxon>Erysipelotrichia</taxon>
        <taxon>Erysipelotrichales</taxon>
        <taxon>Erysipelotrichales incertae sedis</taxon>
    </lineage>
</organism>
<dbReference type="InterPro" id="IPR004843">
    <property type="entry name" value="Calcineurin-like_PHP"/>
</dbReference>
<dbReference type="PANTHER" id="PTHR31302:SF0">
    <property type="entry name" value="TRANSMEMBRANE PROTEIN WITH METALLOPHOSPHOESTERASE DOMAIN"/>
    <property type="match status" value="1"/>
</dbReference>
<sequence length="354" mass="40266">MSWFTLMEMALVAIMTVYLTYHTHLVFRPVKEAKLITFLIIVVLIFLCQISMNVFGFLVNTCFCFIVFDIINLILFKTKLNRYFKLIYRRGIIALVISIILSGYGIYNAKNIVVTTYDVEINKNFEDKRLMVVSDVHLGTAIGKDDLDKINDEANEINPDAIVLLGDIYDEGTTQDEFDYSLEVFSKLAADFSVYYVEGNHEIGFQGGSPLKEFNVVDNLEKIGVQVLLDQVVQLDDIYLIGRQDYSVKSRVALENLTSNLDKDKPLVLLDHQPHEYDISKEQGIDLELSGHTHAGQIFPLEYFYNLINVNDLNYGMETDGNFNAIVTSGMGTWGYAMRTSRHSEILVVNLISN</sequence>
<dbReference type="SUPFAM" id="SSF56300">
    <property type="entry name" value="Metallo-dependent phosphatases"/>
    <property type="match status" value="1"/>
</dbReference>
<dbReference type="Pfam" id="PF00149">
    <property type="entry name" value="Metallophos"/>
    <property type="match status" value="1"/>
</dbReference>
<evidence type="ECO:0000256" key="1">
    <source>
        <dbReference type="SAM" id="Phobius"/>
    </source>
</evidence>
<dbReference type="Proteomes" id="UP000886724">
    <property type="component" value="Unassembled WGS sequence"/>
</dbReference>
<dbReference type="EMBL" id="DXET01000227">
    <property type="protein sequence ID" value="HIX82320.1"/>
    <property type="molecule type" value="Genomic_DNA"/>
</dbReference>
<reference evidence="3" key="1">
    <citation type="journal article" date="2021" name="PeerJ">
        <title>Extensive microbial diversity within the chicken gut microbiome revealed by metagenomics and culture.</title>
        <authorList>
            <person name="Gilroy R."/>
            <person name="Ravi A."/>
            <person name="Getino M."/>
            <person name="Pursley I."/>
            <person name="Horton D.L."/>
            <person name="Alikhan N.F."/>
            <person name="Baker D."/>
            <person name="Gharbi K."/>
            <person name="Hall N."/>
            <person name="Watson M."/>
            <person name="Adriaenssens E.M."/>
            <person name="Foster-Nyarko E."/>
            <person name="Jarju S."/>
            <person name="Secka A."/>
            <person name="Antonio M."/>
            <person name="Oren A."/>
            <person name="Chaudhuri R.R."/>
            <person name="La Ragione R."/>
            <person name="Hildebrand F."/>
            <person name="Pallen M.J."/>
        </authorList>
    </citation>
    <scope>NUCLEOTIDE SEQUENCE</scope>
    <source>
        <strain evidence="3">ChiGjej1B1-14440</strain>
    </source>
</reference>
<evidence type="ECO:0000259" key="2">
    <source>
        <dbReference type="Pfam" id="PF00149"/>
    </source>
</evidence>
<evidence type="ECO:0000313" key="4">
    <source>
        <dbReference type="Proteomes" id="UP000886724"/>
    </source>
</evidence>
<name>A0A9D1XN60_9FIRM</name>